<feature type="region of interest" description="Disordered" evidence="2">
    <location>
        <begin position="239"/>
        <end position="296"/>
    </location>
</feature>
<comment type="caution">
    <text evidence="3">The sequence shown here is derived from an EMBL/GenBank/DDBJ whole genome shotgun (WGS) entry which is preliminary data.</text>
</comment>
<proteinExistence type="predicted"/>
<feature type="coiled-coil region" evidence="1">
    <location>
        <begin position="713"/>
        <end position="747"/>
    </location>
</feature>
<gene>
    <name evidence="3" type="ORF">Cgig2_013732</name>
</gene>
<organism evidence="3 4">
    <name type="scientific">Carnegiea gigantea</name>
    <dbReference type="NCBI Taxonomy" id="171969"/>
    <lineage>
        <taxon>Eukaryota</taxon>
        <taxon>Viridiplantae</taxon>
        <taxon>Streptophyta</taxon>
        <taxon>Embryophyta</taxon>
        <taxon>Tracheophyta</taxon>
        <taxon>Spermatophyta</taxon>
        <taxon>Magnoliopsida</taxon>
        <taxon>eudicotyledons</taxon>
        <taxon>Gunneridae</taxon>
        <taxon>Pentapetalae</taxon>
        <taxon>Caryophyllales</taxon>
        <taxon>Cactineae</taxon>
        <taxon>Cactaceae</taxon>
        <taxon>Cactoideae</taxon>
        <taxon>Echinocereeae</taxon>
        <taxon>Carnegiea</taxon>
    </lineage>
</organism>
<protein>
    <submittedName>
        <fullName evidence="3">Uncharacterized protein</fullName>
    </submittedName>
</protein>
<name>A0A9Q1JWJ5_9CARY</name>
<accession>A0A9Q1JWJ5</accession>
<dbReference type="AlphaFoldDB" id="A0A9Q1JWJ5"/>
<evidence type="ECO:0000256" key="1">
    <source>
        <dbReference type="SAM" id="Coils"/>
    </source>
</evidence>
<evidence type="ECO:0000313" key="3">
    <source>
        <dbReference type="EMBL" id="KAJ8432190.1"/>
    </source>
</evidence>
<feature type="region of interest" description="Disordered" evidence="2">
    <location>
        <begin position="108"/>
        <end position="151"/>
    </location>
</feature>
<feature type="region of interest" description="Disordered" evidence="2">
    <location>
        <begin position="634"/>
        <end position="699"/>
    </location>
</feature>
<keyword evidence="4" id="KW-1185">Reference proteome</keyword>
<feature type="compositionally biased region" description="Basic and acidic residues" evidence="2">
    <location>
        <begin position="274"/>
        <end position="292"/>
    </location>
</feature>
<dbReference type="OrthoDB" id="688579at2759"/>
<sequence length="795" mass="89939">MGFPRSLKTDKMALYYCREEAFPPRLLPFDYEELCSGFVLCEAEECAQDYKVPELPHVVFLAMLINDAVKLGILSGRIIGVMESALKELRWSTFQAWVGRNRGRILEAPRQKASSDSEEEESSGSDDQNPLYSDRKRERERERERERDRSSQRESWFTTLTRVLECLTSLCLLPEDYWELCPCFLLSEAKEIACDFKLPKMIQATFYAMLLNDDVELGIVSRFMDADLKVTLEVLDAHQQAQPSRGTTPRGARGPLNGREESSGSNDPPPPSSDKAERKNDNNKEREEEKENSIMFPNFLSTQQVAEYVRDSFNWSLRESSTLRPNLLPKNHHDLCPNFDLLVAMRYAHSSDIPKMIQAIFYAMVLNKAAGLGLSSRILWGIEDRISRAHIPHLVDLIAHPLACGPEEVSTLNDAPLASRAPERSDIQDGPSTHFPNPKVVSSLKRSALEEKFVLSEVDVTMNKPPAKCIAMYQAAFTYGVRLTSISCTFAQASSIQRAHKGPWVVLFNNKKGFMRAIEKKSKVKNQKYNFLFIRRKAGWGYLPNWNKRMPVRSPYGEPTKDKKRAARYFHFYAREDDRFSVGSDLTLLSRAEQARAKLSPLESGDGTIEQVATEVEKVLEEVRRKCVEAPAKKAPSLAPRSKNPIVGSLNLPHLVPRKHPRTKDGHDVAAAPTPTLLRVEAPPSKGKGLEGPAQKVSAVDEEHVAMAELKKEKGALAEKTDLERQLKEARSQAEAEAERVTKAKDKGYQLGYDQSIEFFRELLLTMVPEAFSVEGYFEAYVKYIEDCRRDRAEG</sequence>
<evidence type="ECO:0000313" key="4">
    <source>
        <dbReference type="Proteomes" id="UP001153076"/>
    </source>
</evidence>
<feature type="compositionally biased region" description="Basic and acidic residues" evidence="2">
    <location>
        <begin position="133"/>
        <end position="151"/>
    </location>
</feature>
<reference evidence="3" key="1">
    <citation type="submission" date="2022-04" db="EMBL/GenBank/DDBJ databases">
        <title>Carnegiea gigantea Genome sequencing and assembly v2.</title>
        <authorList>
            <person name="Copetti D."/>
            <person name="Sanderson M.J."/>
            <person name="Burquez A."/>
            <person name="Wojciechowski M.F."/>
        </authorList>
    </citation>
    <scope>NUCLEOTIDE SEQUENCE</scope>
    <source>
        <strain evidence="3">SGP5-SGP5p</strain>
        <tissue evidence="3">Aerial part</tissue>
    </source>
</reference>
<evidence type="ECO:0000256" key="2">
    <source>
        <dbReference type="SAM" id="MobiDB-lite"/>
    </source>
</evidence>
<dbReference type="Proteomes" id="UP001153076">
    <property type="component" value="Unassembled WGS sequence"/>
</dbReference>
<dbReference type="EMBL" id="JAKOGI010000627">
    <property type="protein sequence ID" value="KAJ8432190.1"/>
    <property type="molecule type" value="Genomic_DNA"/>
</dbReference>
<keyword evidence="1" id="KW-0175">Coiled coil</keyword>